<dbReference type="Proteomes" id="UP000694844">
    <property type="component" value="Chromosome 9"/>
</dbReference>
<evidence type="ECO:0000313" key="2">
    <source>
        <dbReference type="Proteomes" id="UP000694844"/>
    </source>
</evidence>
<dbReference type="GeneID" id="111113818"/>
<evidence type="ECO:0000313" key="3">
    <source>
        <dbReference type="RefSeq" id="XP_022307817.1"/>
    </source>
</evidence>
<sequence length="308" mass="34422">MSIRTQDTADATNSGNTLEAENCGITDLDDLSETGNSSEREISTPHNQQLPHCHHDNQNKQILLPCQQTLQDNSPFCQHLERKKLPCPLKEDENTPSEFPNSFDIPSKSTFDPCSMNGESAEHDDIEEKDMSSCEHHGFYHEDWCTVNDRDEERYYNGGPSYDDDEDWCRRTDTIGNRGAGQDEESIMGTALSQEEEIESAIKHIAKDVGKIDFLESLLEKGEESDDQISSEDSSEMIPDLFSSLSSDSCQADDEFECDCGHCLGSMPGDNDNVLDLDWQTADGLESSAREENSSPSVMPVGLVLYHY</sequence>
<protein>
    <submittedName>
        <fullName evidence="3">Uncharacterized protein LOC111113818</fullName>
    </submittedName>
</protein>
<proteinExistence type="predicted"/>
<dbReference type="KEGG" id="cvn:111113818"/>
<reference evidence="3" key="1">
    <citation type="submission" date="2025-08" db="UniProtKB">
        <authorList>
            <consortium name="RefSeq"/>
        </authorList>
    </citation>
    <scope>IDENTIFICATION</scope>
    <source>
        <tissue evidence="3">Whole sample</tissue>
    </source>
</reference>
<gene>
    <name evidence="3" type="primary">LOC111113818</name>
</gene>
<dbReference type="AlphaFoldDB" id="A0A8B8BWR5"/>
<evidence type="ECO:0000256" key="1">
    <source>
        <dbReference type="SAM" id="MobiDB-lite"/>
    </source>
</evidence>
<keyword evidence="2" id="KW-1185">Reference proteome</keyword>
<dbReference type="RefSeq" id="XP_022307817.1">
    <property type="nucleotide sequence ID" value="XM_022452109.1"/>
</dbReference>
<feature type="compositionally biased region" description="Polar residues" evidence="1">
    <location>
        <begin position="1"/>
        <end position="19"/>
    </location>
</feature>
<feature type="region of interest" description="Disordered" evidence="1">
    <location>
        <begin position="1"/>
        <end position="54"/>
    </location>
</feature>
<organism evidence="2 3">
    <name type="scientific">Crassostrea virginica</name>
    <name type="common">Eastern oyster</name>
    <dbReference type="NCBI Taxonomy" id="6565"/>
    <lineage>
        <taxon>Eukaryota</taxon>
        <taxon>Metazoa</taxon>
        <taxon>Spiralia</taxon>
        <taxon>Lophotrochozoa</taxon>
        <taxon>Mollusca</taxon>
        <taxon>Bivalvia</taxon>
        <taxon>Autobranchia</taxon>
        <taxon>Pteriomorphia</taxon>
        <taxon>Ostreida</taxon>
        <taxon>Ostreoidea</taxon>
        <taxon>Ostreidae</taxon>
        <taxon>Crassostrea</taxon>
    </lineage>
</organism>
<name>A0A8B8BWR5_CRAVI</name>
<accession>A0A8B8BWR5</accession>